<evidence type="ECO:0000256" key="1">
    <source>
        <dbReference type="SAM" id="MobiDB-lite"/>
    </source>
</evidence>
<dbReference type="InterPro" id="IPR001012">
    <property type="entry name" value="UBX_dom"/>
</dbReference>
<dbReference type="GO" id="GO:0012506">
    <property type="term" value="C:vesicle membrane"/>
    <property type="evidence" value="ECO:0007669"/>
    <property type="project" value="TreeGrafter"/>
</dbReference>
<feature type="compositionally biased region" description="Pro residues" evidence="1">
    <location>
        <begin position="21"/>
        <end position="36"/>
    </location>
</feature>
<dbReference type="Gene3D" id="3.10.20.90">
    <property type="entry name" value="Phosphatidylinositol 3-kinase Catalytic Subunit, Chain A, domain 1"/>
    <property type="match status" value="1"/>
</dbReference>
<feature type="region of interest" description="Disordered" evidence="1">
    <location>
        <begin position="428"/>
        <end position="469"/>
    </location>
</feature>
<organism evidence="3 4">
    <name type="scientific">Rhodotorula paludigena</name>
    <dbReference type="NCBI Taxonomy" id="86838"/>
    <lineage>
        <taxon>Eukaryota</taxon>
        <taxon>Fungi</taxon>
        <taxon>Dikarya</taxon>
        <taxon>Basidiomycota</taxon>
        <taxon>Pucciniomycotina</taxon>
        <taxon>Microbotryomycetes</taxon>
        <taxon>Sporidiobolales</taxon>
        <taxon>Sporidiobolaceae</taxon>
        <taxon>Rhodotorula</taxon>
    </lineage>
</organism>
<dbReference type="GO" id="GO:0005634">
    <property type="term" value="C:nucleus"/>
    <property type="evidence" value="ECO:0007669"/>
    <property type="project" value="TreeGrafter"/>
</dbReference>
<feature type="region of interest" description="Disordered" evidence="1">
    <location>
        <begin position="1"/>
        <end position="66"/>
    </location>
</feature>
<feature type="compositionally biased region" description="Low complexity" evidence="1">
    <location>
        <begin position="37"/>
        <end position="51"/>
    </location>
</feature>
<dbReference type="Proteomes" id="UP001342314">
    <property type="component" value="Unassembled WGS sequence"/>
</dbReference>
<comment type="caution">
    <text evidence="3">The sequence shown here is derived from an EMBL/GenBank/DDBJ whole genome shotgun (WGS) entry which is preliminary data.</text>
</comment>
<dbReference type="GO" id="GO:0006886">
    <property type="term" value="P:intracellular protein transport"/>
    <property type="evidence" value="ECO:0007669"/>
    <property type="project" value="TreeGrafter"/>
</dbReference>
<gene>
    <name evidence="3" type="ORF">Rhopal_007104-T1</name>
</gene>
<dbReference type="PANTHER" id="PTHR46467:SF1">
    <property type="entry name" value="TETHER CONTAINING UBX DOMAIN FOR GLUT4"/>
    <property type="match status" value="1"/>
</dbReference>
<dbReference type="SMART" id="SM00166">
    <property type="entry name" value="UBX"/>
    <property type="match status" value="1"/>
</dbReference>
<protein>
    <recommendedName>
        <fullName evidence="2">UBX domain-containing protein</fullName>
    </recommendedName>
</protein>
<feature type="compositionally biased region" description="Basic and acidic residues" evidence="1">
    <location>
        <begin position="300"/>
        <end position="313"/>
    </location>
</feature>
<dbReference type="PANTHER" id="PTHR46467">
    <property type="entry name" value="TETHER CONTAINING UBX DOMAIN FOR GLUT4"/>
    <property type="match status" value="1"/>
</dbReference>
<dbReference type="SUPFAM" id="SSF54236">
    <property type="entry name" value="Ubiquitin-like"/>
    <property type="match status" value="1"/>
</dbReference>
<dbReference type="InterPro" id="IPR029071">
    <property type="entry name" value="Ubiquitin-like_domsf"/>
</dbReference>
<feature type="domain" description="UBX" evidence="2">
    <location>
        <begin position="144"/>
        <end position="227"/>
    </location>
</feature>
<dbReference type="PROSITE" id="PS50033">
    <property type="entry name" value="UBX"/>
    <property type="match status" value="1"/>
</dbReference>
<name>A0AAV5GNX0_9BASI</name>
<feature type="region of interest" description="Disordered" evidence="1">
    <location>
        <begin position="278"/>
        <end position="313"/>
    </location>
</feature>
<dbReference type="Pfam" id="PF00789">
    <property type="entry name" value="UBX"/>
    <property type="match status" value="1"/>
</dbReference>
<evidence type="ECO:0000259" key="2">
    <source>
        <dbReference type="PROSITE" id="PS50033"/>
    </source>
</evidence>
<dbReference type="AlphaFoldDB" id="A0AAV5GNX0"/>
<dbReference type="EMBL" id="BQKY01000016">
    <property type="protein sequence ID" value="GJN94041.1"/>
    <property type="molecule type" value="Genomic_DNA"/>
</dbReference>
<keyword evidence="4" id="KW-1185">Reference proteome</keyword>
<accession>A0AAV5GNX0</accession>
<sequence>MADVPASFASRLPGDAALSPSPEPTPSPPPLPPRDQPAPASSPAAGDSAPRTVVLTSVHPTDPAKQRAFEARYFLPSDSSSSAAAASSRSFLDLPESYFQPTPSELQQAFAGQVRKREDLVDRPLLTQKLRDRQDAERSRAKAARWPQTRIRIRFADRSQLEGVFPSSDKLVHLYEFVRLALRPDIRDVPFVLYQTPPRTEYRRGDPAHKGKSLMDLQFTPSSTLYLKFEPPASASPSPSPSSSAAAALPIDVDALNATTTSPPPLVAEILAVAAPLPTPPSFDPREPASSSSANAGESDEARKKREKEEKMRRLLGVGASGGGVRPSWMKTTGKDAPVEAPDPPWTFAEDLTALSLYALCLRTATPLSSSPFRTLCSLVLPHHDPASVPQRLERIVAALEELGVDDPRRVCLDGLVQAESTNLEQLAHASGLHSRPSSPKGPASAATPPSIDAVARPPSPAPPPTAHNKRARIVQVRELHVPPSPAGIFRVEDDAHGIRRVSVSAPSPLPQSAAPAPGGAHTFSVHEDKMDDDIPRRRVRHRVAAQLDALLYPSGRPKPRTLLAPPLVTESQLPTATRTPVMPRLLDEDADAPPALGGSAQVMPGSVKESPRSCKDAPLQALLEAVQASEEEEGVSRAEVRKVDECESVPIRSTSGDEPKLRTLTKQTLESVALTDRSGRLG</sequence>
<proteinExistence type="predicted"/>
<evidence type="ECO:0000313" key="4">
    <source>
        <dbReference type="Proteomes" id="UP001342314"/>
    </source>
</evidence>
<dbReference type="GO" id="GO:0005737">
    <property type="term" value="C:cytoplasm"/>
    <property type="evidence" value="ECO:0007669"/>
    <property type="project" value="TreeGrafter"/>
</dbReference>
<evidence type="ECO:0000313" key="3">
    <source>
        <dbReference type="EMBL" id="GJN94041.1"/>
    </source>
</evidence>
<reference evidence="3 4" key="1">
    <citation type="submission" date="2021-12" db="EMBL/GenBank/DDBJ databases">
        <title>High titer production of polyol ester of fatty acids by Rhodotorula paludigena BS15 towards product separation-free biomass refinery.</title>
        <authorList>
            <person name="Mano J."/>
            <person name="Ono H."/>
            <person name="Tanaka T."/>
            <person name="Naito K."/>
            <person name="Sushida H."/>
            <person name="Ike M."/>
            <person name="Tokuyasu K."/>
            <person name="Kitaoka M."/>
        </authorList>
    </citation>
    <scope>NUCLEOTIDE SEQUENCE [LARGE SCALE GENOMIC DNA]</scope>
    <source>
        <strain evidence="3 4">BS15</strain>
    </source>
</reference>